<comment type="caution">
    <text evidence="1">The sequence shown here is derived from an EMBL/GenBank/DDBJ whole genome shotgun (WGS) entry which is preliminary data.</text>
</comment>
<sequence>MRLVIVEVCDGNLMARVDLEEIIEHEYPEAAVIENSCLNFCGMCAKRPYAMVNGHRVFGQTAEECLDKIRTKIEEELAVFH</sequence>
<accession>A0ABN1BMU1</accession>
<reference evidence="1 2" key="1">
    <citation type="journal article" date="2019" name="Int. J. Syst. Evol. Microbiol.">
        <title>The Global Catalogue of Microorganisms (GCM) 10K type strain sequencing project: providing services to taxonomists for standard genome sequencing and annotation.</title>
        <authorList>
            <consortium name="The Broad Institute Genomics Platform"/>
            <consortium name="The Broad Institute Genome Sequencing Center for Infectious Disease"/>
            <person name="Wu L."/>
            <person name="Ma J."/>
        </authorList>
    </citation>
    <scope>NUCLEOTIDE SEQUENCE [LARGE SCALE GENOMIC DNA]</scope>
    <source>
        <strain evidence="1 2">JCM 12389</strain>
    </source>
</reference>
<dbReference type="Proteomes" id="UP001500880">
    <property type="component" value="Unassembled WGS sequence"/>
</dbReference>
<protein>
    <submittedName>
        <fullName evidence="1">Uncharacterized protein</fullName>
    </submittedName>
</protein>
<keyword evidence="2" id="KW-1185">Reference proteome</keyword>
<dbReference type="Pfam" id="PF07293">
    <property type="entry name" value="DUF1450"/>
    <property type="match status" value="1"/>
</dbReference>
<dbReference type="EMBL" id="BAAADO010000007">
    <property type="protein sequence ID" value="GAA0500762.1"/>
    <property type="molecule type" value="Genomic_DNA"/>
</dbReference>
<proteinExistence type="predicted"/>
<gene>
    <name evidence="1" type="ORF">GCM10008986_30140</name>
</gene>
<evidence type="ECO:0000313" key="2">
    <source>
        <dbReference type="Proteomes" id="UP001500880"/>
    </source>
</evidence>
<dbReference type="InterPro" id="IPR009910">
    <property type="entry name" value="DUF1450"/>
</dbReference>
<dbReference type="RefSeq" id="WP_343842846.1">
    <property type="nucleotide sequence ID" value="NZ_BAAADO010000007.1"/>
</dbReference>
<evidence type="ECO:0000313" key="1">
    <source>
        <dbReference type="EMBL" id="GAA0500762.1"/>
    </source>
</evidence>
<name>A0ABN1BMU1_9BACI</name>
<organism evidence="1 2">
    <name type="scientific">Salinibacillus aidingensis</name>
    <dbReference type="NCBI Taxonomy" id="237684"/>
    <lineage>
        <taxon>Bacteria</taxon>
        <taxon>Bacillati</taxon>
        <taxon>Bacillota</taxon>
        <taxon>Bacilli</taxon>
        <taxon>Bacillales</taxon>
        <taxon>Bacillaceae</taxon>
        <taxon>Salinibacillus</taxon>
    </lineage>
</organism>